<name>A0A853EV04_9MICO</name>
<organism evidence="2 3">
    <name type="scientific">Sanguibacter inulinus</name>
    <dbReference type="NCBI Taxonomy" id="60922"/>
    <lineage>
        <taxon>Bacteria</taxon>
        <taxon>Bacillati</taxon>
        <taxon>Actinomycetota</taxon>
        <taxon>Actinomycetes</taxon>
        <taxon>Micrococcales</taxon>
        <taxon>Sanguibacteraceae</taxon>
        <taxon>Sanguibacter</taxon>
    </lineage>
</organism>
<dbReference type="RefSeq" id="WP_179913727.1">
    <property type="nucleotide sequence ID" value="NZ_JACBYE010000030.1"/>
</dbReference>
<evidence type="ECO:0000313" key="3">
    <source>
        <dbReference type="Proteomes" id="UP000561011"/>
    </source>
</evidence>
<sequence>MIEAVPSIYEDTPASSDDASPEPALSERDAAVLDFEKQWWKYAGAKEQAVRELFDLSATQYYQVLNTLIDSPAALEAEPMLVKRLRRMRATRQRERTQRRSQV</sequence>
<dbReference type="InterPro" id="IPR021678">
    <property type="entry name" value="DUF3263"/>
</dbReference>
<keyword evidence="3" id="KW-1185">Reference proteome</keyword>
<dbReference type="EMBL" id="JACBYE010000030">
    <property type="protein sequence ID" value="NYS94291.1"/>
    <property type="molecule type" value="Genomic_DNA"/>
</dbReference>
<reference evidence="2 3" key="1">
    <citation type="submission" date="2020-07" db="EMBL/GenBank/DDBJ databases">
        <title>MOT database genomes.</title>
        <authorList>
            <person name="Joseph S."/>
            <person name="Aduse-Opoku J."/>
            <person name="Hashim A."/>
            <person name="Wade W."/>
            <person name="Curtis M."/>
        </authorList>
    </citation>
    <scope>NUCLEOTIDE SEQUENCE [LARGE SCALE GENOMIC DNA]</scope>
    <source>
        <strain evidence="2 3">DSM 100099</strain>
    </source>
</reference>
<protein>
    <submittedName>
        <fullName evidence="2">DUF3263 domain-containing protein</fullName>
    </submittedName>
</protein>
<feature type="region of interest" description="Disordered" evidence="1">
    <location>
        <begin position="1"/>
        <end position="26"/>
    </location>
</feature>
<gene>
    <name evidence="2" type="ORF">HZZ10_12275</name>
</gene>
<dbReference type="Pfam" id="PF11662">
    <property type="entry name" value="DUF3263"/>
    <property type="match status" value="1"/>
</dbReference>
<accession>A0A853EV04</accession>
<dbReference type="Proteomes" id="UP000561011">
    <property type="component" value="Unassembled WGS sequence"/>
</dbReference>
<comment type="caution">
    <text evidence="2">The sequence shown here is derived from an EMBL/GenBank/DDBJ whole genome shotgun (WGS) entry which is preliminary data.</text>
</comment>
<dbReference type="AlphaFoldDB" id="A0A853EV04"/>
<proteinExistence type="predicted"/>
<evidence type="ECO:0000313" key="2">
    <source>
        <dbReference type="EMBL" id="NYS94291.1"/>
    </source>
</evidence>
<evidence type="ECO:0000256" key="1">
    <source>
        <dbReference type="SAM" id="MobiDB-lite"/>
    </source>
</evidence>